<accession>A0ABS0QLM9</accession>
<dbReference type="RefSeq" id="WP_115870751.1">
    <property type="nucleotide sequence ID" value="NZ_JAEDAQ010000002.1"/>
</dbReference>
<protein>
    <submittedName>
        <fullName evidence="2">Uncharacterized protein</fullName>
    </submittedName>
</protein>
<feature type="compositionally biased region" description="Polar residues" evidence="1">
    <location>
        <begin position="102"/>
        <end position="115"/>
    </location>
</feature>
<comment type="caution">
    <text evidence="2">The sequence shown here is derived from an EMBL/GenBank/DDBJ whole genome shotgun (WGS) entry which is preliminary data.</text>
</comment>
<feature type="region of interest" description="Disordered" evidence="1">
    <location>
        <begin position="102"/>
        <end position="121"/>
    </location>
</feature>
<gene>
    <name evidence="2" type="ORF">I9026_01830</name>
</gene>
<dbReference type="Proteomes" id="UP000597038">
    <property type="component" value="Unassembled WGS sequence"/>
</dbReference>
<evidence type="ECO:0000313" key="2">
    <source>
        <dbReference type="EMBL" id="MBH9580111.1"/>
    </source>
</evidence>
<name>A0ABS0QLM9_9STAP</name>
<sequence>MIYAQAISIAKSVIDILWKCRTINDKEVTDEVRVGNSALLERWFFDITGRPLPNEEREGIAEYLLYRGLDKGYRSSYFTDEYPYQTDYQLRMAHSKETSLEFAQNHDTLSRSQSPKTRKKRLEVEEALNVKKWRLNEHEQSNKGI</sequence>
<evidence type="ECO:0000256" key="1">
    <source>
        <dbReference type="SAM" id="MobiDB-lite"/>
    </source>
</evidence>
<keyword evidence="3" id="KW-1185">Reference proteome</keyword>
<evidence type="ECO:0000313" key="3">
    <source>
        <dbReference type="Proteomes" id="UP000597038"/>
    </source>
</evidence>
<organism evidence="2 3">
    <name type="scientific">Staphylococcus felis</name>
    <dbReference type="NCBI Taxonomy" id="46127"/>
    <lineage>
        <taxon>Bacteria</taxon>
        <taxon>Bacillati</taxon>
        <taxon>Bacillota</taxon>
        <taxon>Bacilli</taxon>
        <taxon>Bacillales</taxon>
        <taxon>Staphylococcaceae</taxon>
        <taxon>Staphylococcus</taxon>
    </lineage>
</organism>
<proteinExistence type="predicted"/>
<dbReference type="EMBL" id="JAEDAQ010000002">
    <property type="protein sequence ID" value="MBH9580111.1"/>
    <property type="molecule type" value="Genomic_DNA"/>
</dbReference>
<reference evidence="2 3" key="1">
    <citation type="submission" date="2020-12" db="EMBL/GenBank/DDBJ databases">
        <title>Genomic analysis of Staphylococcus felis from a cat with skin infection.</title>
        <authorList>
            <person name="Aslantas O."/>
            <person name="Keskin O."/>
            <person name="Buyukaltay K."/>
            <person name="Gullu Yucetepe A."/>
        </authorList>
    </citation>
    <scope>NUCLEOTIDE SEQUENCE [LARGE SCALE GENOMIC DNA]</scope>
    <source>
        <strain evidence="2 3">HARRANVET</strain>
    </source>
</reference>